<feature type="compositionally biased region" description="Basic and acidic residues" evidence="1">
    <location>
        <begin position="25"/>
        <end position="46"/>
    </location>
</feature>
<organism evidence="2 3">
    <name type="scientific">Nocardia aurantia</name>
    <dbReference type="NCBI Taxonomy" id="2585199"/>
    <lineage>
        <taxon>Bacteria</taxon>
        <taxon>Bacillati</taxon>
        <taxon>Actinomycetota</taxon>
        <taxon>Actinomycetes</taxon>
        <taxon>Mycobacteriales</taxon>
        <taxon>Nocardiaceae</taxon>
        <taxon>Nocardia</taxon>
    </lineage>
</organism>
<accession>A0A7K0DP37</accession>
<dbReference type="EMBL" id="WEGI01000006">
    <property type="protein sequence ID" value="MQY27515.1"/>
    <property type="molecule type" value="Genomic_DNA"/>
</dbReference>
<dbReference type="AlphaFoldDB" id="A0A7K0DP37"/>
<sequence length="63" mass="7539">MMREKYLVWHSVVNRPIEQIVQTGSRREHAWNPRGRDQRIRDEHIVQTEPPQILGQEQSAPPR</sequence>
<name>A0A7K0DP37_9NOCA</name>
<keyword evidence="3" id="KW-1185">Reference proteome</keyword>
<evidence type="ECO:0000256" key="1">
    <source>
        <dbReference type="SAM" id="MobiDB-lite"/>
    </source>
</evidence>
<gene>
    <name evidence="2" type="ORF">NRB56_30980</name>
</gene>
<evidence type="ECO:0000313" key="3">
    <source>
        <dbReference type="Proteomes" id="UP000431401"/>
    </source>
</evidence>
<proteinExistence type="predicted"/>
<feature type="region of interest" description="Disordered" evidence="1">
    <location>
        <begin position="22"/>
        <end position="63"/>
    </location>
</feature>
<comment type="caution">
    <text evidence="2">The sequence shown here is derived from an EMBL/GenBank/DDBJ whole genome shotgun (WGS) entry which is preliminary data.</text>
</comment>
<evidence type="ECO:0000313" key="2">
    <source>
        <dbReference type="EMBL" id="MQY27515.1"/>
    </source>
</evidence>
<reference evidence="2 3" key="1">
    <citation type="submission" date="2019-10" db="EMBL/GenBank/DDBJ databases">
        <title>Nocardia macrotermitis sp. nov. and Nocardia aurantia sp. nov., isolated from the gut of fungus growing-termite Macrotermes natalensis.</title>
        <authorList>
            <person name="Benndorf R."/>
            <person name="Schwitalla J."/>
            <person name="Martin K."/>
            <person name="De Beer W."/>
            <person name="Kaster A.-K."/>
            <person name="Vollmers J."/>
            <person name="Poulsen M."/>
            <person name="Beemelmanns C."/>
        </authorList>
    </citation>
    <scope>NUCLEOTIDE SEQUENCE [LARGE SCALE GENOMIC DNA]</scope>
    <source>
        <strain evidence="2 3">RB56</strain>
    </source>
</reference>
<dbReference type="Proteomes" id="UP000431401">
    <property type="component" value="Unassembled WGS sequence"/>
</dbReference>
<protein>
    <submittedName>
        <fullName evidence="2">Uncharacterized protein</fullName>
    </submittedName>
</protein>